<dbReference type="GO" id="GO:0090090">
    <property type="term" value="P:negative regulation of canonical Wnt signaling pathway"/>
    <property type="evidence" value="ECO:0007669"/>
    <property type="project" value="TreeGrafter"/>
</dbReference>
<reference evidence="4" key="2">
    <citation type="submission" date="2025-09" db="UniProtKB">
        <authorList>
            <consortium name="Ensembl"/>
        </authorList>
    </citation>
    <scope>IDENTIFICATION</scope>
</reference>
<feature type="region of interest" description="Disordered" evidence="3">
    <location>
        <begin position="243"/>
        <end position="266"/>
    </location>
</feature>
<feature type="compositionally biased region" description="Polar residues" evidence="3">
    <location>
        <begin position="671"/>
        <end position="686"/>
    </location>
</feature>
<organism evidence="4 5">
    <name type="scientific">Eptatretus burgeri</name>
    <name type="common">Inshore hagfish</name>
    <dbReference type="NCBI Taxonomy" id="7764"/>
    <lineage>
        <taxon>Eukaryota</taxon>
        <taxon>Metazoa</taxon>
        <taxon>Chordata</taxon>
        <taxon>Craniata</taxon>
        <taxon>Vertebrata</taxon>
        <taxon>Cyclostomata</taxon>
        <taxon>Myxini</taxon>
        <taxon>Myxiniformes</taxon>
        <taxon>Myxinidae</taxon>
        <taxon>Eptatretinae</taxon>
        <taxon>Eptatretus</taxon>
    </lineage>
</organism>
<keyword evidence="5" id="KW-1185">Reference proteome</keyword>
<dbReference type="PANTHER" id="PTHR15919:SF13">
    <property type="entry name" value="DAPPER HOMOLOG 2"/>
    <property type="match status" value="1"/>
</dbReference>
<dbReference type="Ensembl" id="ENSEBUT00000020265.1">
    <property type="protein sequence ID" value="ENSEBUP00000019689.1"/>
    <property type="gene ID" value="ENSEBUG00000012225.1"/>
</dbReference>
<dbReference type="AlphaFoldDB" id="A0A8C4QUT8"/>
<evidence type="ECO:0000256" key="2">
    <source>
        <dbReference type="ARBA" id="ARBA00023054"/>
    </source>
</evidence>
<accession>A0A8C4QUT8</accession>
<name>A0A8C4QUT8_EPTBU</name>
<protein>
    <submittedName>
        <fullName evidence="4">Uncharacterized protein</fullName>
    </submittedName>
</protein>
<evidence type="ECO:0000313" key="5">
    <source>
        <dbReference type="Proteomes" id="UP000694388"/>
    </source>
</evidence>
<evidence type="ECO:0000256" key="1">
    <source>
        <dbReference type="ARBA" id="ARBA00010807"/>
    </source>
</evidence>
<dbReference type="PANTHER" id="PTHR15919">
    <property type="entry name" value="DAPPER-RELATED"/>
    <property type="match status" value="1"/>
</dbReference>
<dbReference type="GeneTree" id="ENSGT00950000183181"/>
<dbReference type="GO" id="GO:0005737">
    <property type="term" value="C:cytoplasm"/>
    <property type="evidence" value="ECO:0007669"/>
    <property type="project" value="TreeGrafter"/>
</dbReference>
<dbReference type="Proteomes" id="UP000694388">
    <property type="component" value="Unplaced"/>
</dbReference>
<feature type="region of interest" description="Disordered" evidence="3">
    <location>
        <begin position="665"/>
        <end position="714"/>
    </location>
</feature>
<reference evidence="4" key="1">
    <citation type="submission" date="2025-08" db="UniProtKB">
        <authorList>
            <consortium name="Ensembl"/>
        </authorList>
    </citation>
    <scope>IDENTIFICATION</scope>
</reference>
<comment type="similarity">
    <text evidence="1">Belongs to the dapper family.</text>
</comment>
<feature type="compositionally biased region" description="Polar residues" evidence="3">
    <location>
        <begin position="695"/>
        <end position="714"/>
    </location>
</feature>
<keyword evidence="2" id="KW-0175">Coiled coil</keyword>
<proteinExistence type="inferred from homology"/>
<evidence type="ECO:0000313" key="4">
    <source>
        <dbReference type="Ensembl" id="ENSEBUP00000019689.1"/>
    </source>
</evidence>
<dbReference type="InterPro" id="IPR024843">
    <property type="entry name" value="Dapper"/>
</dbReference>
<dbReference type="Pfam" id="PF15268">
    <property type="entry name" value="Dapper"/>
    <property type="match status" value="2"/>
</dbReference>
<evidence type="ECO:0000256" key="3">
    <source>
        <dbReference type="SAM" id="MobiDB-lite"/>
    </source>
</evidence>
<sequence>MTAAPKGELVAAQRSRARERLEASVAGLAELTLLRLKQEARVRSILDPFPIAPQEAQAAGRRLCKLCEKSTVQGRPKKLEVETSLQAVQEQLVRSFSIPFPLSPLNHSYSYPVPLPTAGYYDLSEGSLSNSCNSLFSDCLSGSHSSLGSYSARGRPPLDRDENSNACRESCPVPCSRSLDMLSAWLPIGQARYRYDLISRDGSDLYHYPSPLHAVAIQSPLFLLSSGSADPVGSTSESLCPPIYAHNKSSSGQHRDSSTTKGLKVPSTTLGKANVAEKLSDYICSLIDRRRLVGIEKGESAEGFNPGPSLPITNGRLRPKVCEGALFLQVGTPITEDTNNGNVLKNSGRQPNSEQAVPVVAVLPRCSLVIGDQCTENVQQEKVRIPLQKQHLEQPKLVANISPLRMESLQKEPVKHPHVDPATTEMAHYTVKRPVKAIKPRASLARIDELPAYPDAIRPIKDTRVVVGRRRQEKSPDPISRVKPLHKLDKTSAHKPLLVTVQPRTEVRPGRNGKKVKPLACSRSYCSSIESVESKRKGLKACGNGAARRGLSEVKPPSVPVRGAYREEKGSRRDEKRTPCMEACCNEVRMKTERRSKVGPVAGHKIWRRPPGKRMCRAISRNAGHNRRVLLMHRPRVSAYGESDSELSEFSAECESLFHGTVLDTSDGETSDFTTNRFGDGESSTIEGHGWESPDQGSDWESTDSPCSAVNGQSSNSVANVCRIKASRSLKKKMLHFRSGSLKVITTV</sequence>